<dbReference type="PATRIC" id="fig|1195763.3.peg.3929"/>
<evidence type="ECO:0000256" key="1">
    <source>
        <dbReference type="SAM" id="Phobius"/>
    </source>
</evidence>
<organism evidence="2 3">
    <name type="scientific">Photobacterium aquae</name>
    <dbReference type="NCBI Taxonomy" id="1195763"/>
    <lineage>
        <taxon>Bacteria</taxon>
        <taxon>Pseudomonadati</taxon>
        <taxon>Pseudomonadota</taxon>
        <taxon>Gammaproteobacteria</taxon>
        <taxon>Vibrionales</taxon>
        <taxon>Vibrionaceae</taxon>
        <taxon>Photobacterium</taxon>
    </lineage>
</organism>
<evidence type="ECO:0000313" key="2">
    <source>
        <dbReference type="EMBL" id="KLV03572.1"/>
    </source>
</evidence>
<protein>
    <submittedName>
        <fullName evidence="2">Membrane protein</fullName>
    </submittedName>
</protein>
<comment type="caution">
    <text evidence="2">The sequence shown here is derived from an EMBL/GenBank/DDBJ whole genome shotgun (WGS) entry which is preliminary data.</text>
</comment>
<keyword evidence="3" id="KW-1185">Reference proteome</keyword>
<reference evidence="2 3" key="1">
    <citation type="submission" date="2015-05" db="EMBL/GenBank/DDBJ databases">
        <title>Photobacterium galathea sp. nov.</title>
        <authorList>
            <person name="Machado H."/>
            <person name="Gram L."/>
        </authorList>
    </citation>
    <scope>NUCLEOTIDE SEQUENCE [LARGE SCALE GENOMIC DNA]</scope>
    <source>
        <strain evidence="2 3">CGMCC 1.12159</strain>
    </source>
</reference>
<feature type="transmembrane region" description="Helical" evidence="1">
    <location>
        <begin position="106"/>
        <end position="123"/>
    </location>
</feature>
<dbReference type="EMBL" id="LDOT01000030">
    <property type="protein sequence ID" value="KLV03572.1"/>
    <property type="molecule type" value="Genomic_DNA"/>
</dbReference>
<feature type="transmembrane region" description="Helical" evidence="1">
    <location>
        <begin position="40"/>
        <end position="64"/>
    </location>
</feature>
<feature type="transmembrane region" description="Helical" evidence="1">
    <location>
        <begin position="7"/>
        <end position="25"/>
    </location>
</feature>
<feature type="transmembrane region" description="Helical" evidence="1">
    <location>
        <begin position="76"/>
        <end position="94"/>
    </location>
</feature>
<sequence>MELITEALGWSSVAFYISLTIFNSMKATRFAAFGSSANDIVWAVLMGWHAKVILNLSVASINAYRYAKDFMNVSRELLFVLAAMMTVGIGYIFYTAVSSFIAEPSLTVGFQFADLAVILVAMYMTCLRKYRVLMLISGFVGMVGYYGNPQMMIIKALVIGIMSYKLLTNKKEETETAAA</sequence>
<dbReference type="OrthoDB" id="5916560at2"/>
<dbReference type="Proteomes" id="UP000036097">
    <property type="component" value="Unassembled WGS sequence"/>
</dbReference>
<accession>A0A0J1JN13</accession>
<gene>
    <name evidence="2" type="ORF">ABT56_18385</name>
</gene>
<name>A0A0J1JN13_9GAMM</name>
<keyword evidence="1" id="KW-1133">Transmembrane helix</keyword>
<proteinExistence type="predicted"/>
<dbReference type="AlphaFoldDB" id="A0A0J1JN13"/>
<keyword evidence="1" id="KW-0812">Transmembrane</keyword>
<dbReference type="RefSeq" id="WP_047880371.1">
    <property type="nucleotide sequence ID" value="NZ_LDOT01000030.1"/>
</dbReference>
<keyword evidence="1" id="KW-0472">Membrane</keyword>
<feature type="transmembrane region" description="Helical" evidence="1">
    <location>
        <begin position="130"/>
        <end position="146"/>
    </location>
</feature>
<evidence type="ECO:0000313" key="3">
    <source>
        <dbReference type="Proteomes" id="UP000036097"/>
    </source>
</evidence>